<dbReference type="InterPro" id="IPR038430">
    <property type="entry name" value="NDAH_ubi_oxred_su3_sf"/>
</dbReference>
<evidence type="ECO:0000256" key="4">
    <source>
        <dbReference type="ARBA" id="ARBA00022692"/>
    </source>
</evidence>
<proteinExistence type="inferred from homology"/>
<dbReference type="EMBL" id="FXTM01000011">
    <property type="protein sequence ID" value="SMO57011.1"/>
    <property type="molecule type" value="Genomic_DNA"/>
</dbReference>
<evidence type="ECO:0000313" key="9">
    <source>
        <dbReference type="EMBL" id="SMO57011.1"/>
    </source>
</evidence>
<dbReference type="OrthoDB" id="9791970at2"/>
<sequence length="111" mass="12522">MLYSFIVFIIVMTLAGLSLWLLSVSIAPKNPHPVKEDTYECGLPAPEPIISSVNFQYYFYAIIFIAMDIAGVFFVLYSIGKGDPKFGWIFILFSLLLMIPLTYIMVGGNRK</sequence>
<dbReference type="PANTHER" id="PTHR11058">
    <property type="entry name" value="NADH-UBIQUINONE OXIDOREDUCTASE CHAIN 3"/>
    <property type="match status" value="1"/>
</dbReference>
<dbReference type="InterPro" id="IPR000440">
    <property type="entry name" value="NADH_UbQ/plastoQ_OxRdtase_su3"/>
</dbReference>
<keyword evidence="3" id="KW-0813">Transport</keyword>
<gene>
    <name evidence="9" type="ORF">SAMN06269117_11160</name>
</gene>
<comment type="similarity">
    <text evidence="2 7">Belongs to the complex I subunit 3 family.</text>
</comment>
<dbReference type="EC" id="7.1.1.-" evidence="7"/>
<feature type="transmembrane region" description="Helical" evidence="8">
    <location>
        <begin position="6"/>
        <end position="27"/>
    </location>
</feature>
<protein>
    <recommendedName>
        <fullName evidence="7">NADH-quinone oxidoreductase subunit</fullName>
        <ecNumber evidence="7">7.1.1.-</ecNumber>
    </recommendedName>
</protein>
<evidence type="ECO:0000256" key="6">
    <source>
        <dbReference type="ARBA" id="ARBA00023136"/>
    </source>
</evidence>
<feature type="transmembrane region" description="Helical" evidence="8">
    <location>
        <begin position="57"/>
        <end position="80"/>
    </location>
</feature>
<keyword evidence="5 8" id="KW-1133">Transmembrane helix</keyword>
<keyword evidence="10" id="KW-1185">Reference proteome</keyword>
<dbReference type="GO" id="GO:0048038">
    <property type="term" value="F:quinone binding"/>
    <property type="evidence" value="ECO:0007669"/>
    <property type="project" value="UniProtKB-KW"/>
</dbReference>
<dbReference type="GO" id="GO:0008137">
    <property type="term" value="F:NADH dehydrogenase (ubiquinone) activity"/>
    <property type="evidence" value="ECO:0007669"/>
    <property type="project" value="InterPro"/>
</dbReference>
<comment type="catalytic activity">
    <reaction evidence="7">
        <text>a quinone + NADH + 5 H(+)(in) = a quinol + NAD(+) + 4 H(+)(out)</text>
        <dbReference type="Rhea" id="RHEA:57888"/>
        <dbReference type="ChEBI" id="CHEBI:15378"/>
        <dbReference type="ChEBI" id="CHEBI:24646"/>
        <dbReference type="ChEBI" id="CHEBI:57540"/>
        <dbReference type="ChEBI" id="CHEBI:57945"/>
        <dbReference type="ChEBI" id="CHEBI:132124"/>
    </reaction>
</comment>
<dbReference type="Pfam" id="PF00507">
    <property type="entry name" value="Oxidored_q4"/>
    <property type="match status" value="1"/>
</dbReference>
<comment type="subcellular location">
    <subcellularLocation>
        <location evidence="7">Cell membrane</location>
        <topology evidence="7">Multi-pass membrane protein</topology>
    </subcellularLocation>
    <subcellularLocation>
        <location evidence="1">Membrane</location>
    </subcellularLocation>
</comment>
<dbReference type="RefSeq" id="WP_142935451.1">
    <property type="nucleotide sequence ID" value="NZ_FXTM01000011.1"/>
</dbReference>
<evidence type="ECO:0000256" key="5">
    <source>
        <dbReference type="ARBA" id="ARBA00022989"/>
    </source>
</evidence>
<evidence type="ECO:0000256" key="1">
    <source>
        <dbReference type="ARBA" id="ARBA00004370"/>
    </source>
</evidence>
<evidence type="ECO:0000256" key="3">
    <source>
        <dbReference type="ARBA" id="ARBA00022448"/>
    </source>
</evidence>
<evidence type="ECO:0000256" key="7">
    <source>
        <dbReference type="RuleBase" id="RU003639"/>
    </source>
</evidence>
<keyword evidence="4 7" id="KW-0812">Transmembrane</keyword>
<keyword evidence="7" id="KW-0874">Quinone</keyword>
<evidence type="ECO:0000313" key="10">
    <source>
        <dbReference type="Proteomes" id="UP000317315"/>
    </source>
</evidence>
<evidence type="ECO:0000256" key="2">
    <source>
        <dbReference type="ARBA" id="ARBA00008472"/>
    </source>
</evidence>
<name>A0A521CE10_9BACT</name>
<dbReference type="PANTHER" id="PTHR11058:SF9">
    <property type="entry name" value="NADH-UBIQUINONE OXIDOREDUCTASE CHAIN 3"/>
    <property type="match status" value="1"/>
</dbReference>
<dbReference type="AlphaFoldDB" id="A0A521CE10"/>
<dbReference type="Proteomes" id="UP000317315">
    <property type="component" value="Unassembled WGS sequence"/>
</dbReference>
<evidence type="ECO:0000256" key="8">
    <source>
        <dbReference type="SAM" id="Phobius"/>
    </source>
</evidence>
<dbReference type="Gene3D" id="1.20.58.1610">
    <property type="entry name" value="NADH:ubiquinone/plastoquinone oxidoreductase, chain 3"/>
    <property type="match status" value="1"/>
</dbReference>
<dbReference type="GO" id="GO:0005886">
    <property type="term" value="C:plasma membrane"/>
    <property type="evidence" value="ECO:0007669"/>
    <property type="project" value="UniProtKB-SubCell"/>
</dbReference>
<keyword evidence="6 8" id="KW-0472">Membrane</keyword>
<feature type="transmembrane region" description="Helical" evidence="8">
    <location>
        <begin position="86"/>
        <end position="106"/>
    </location>
</feature>
<comment type="function">
    <text evidence="7">NDH-1 shuttles electrons from NADH, via FMN and iron-sulfur (Fe-S) centers, to quinones in the respiratory chain.</text>
</comment>
<keyword evidence="7" id="KW-0520">NAD</keyword>
<dbReference type="GO" id="GO:0030964">
    <property type="term" value="C:NADH dehydrogenase complex"/>
    <property type="evidence" value="ECO:0007669"/>
    <property type="project" value="TreeGrafter"/>
</dbReference>
<accession>A0A521CE10</accession>
<organism evidence="9 10">
    <name type="scientific">Balnearium lithotrophicum</name>
    <dbReference type="NCBI Taxonomy" id="223788"/>
    <lineage>
        <taxon>Bacteria</taxon>
        <taxon>Pseudomonadati</taxon>
        <taxon>Aquificota</taxon>
        <taxon>Aquificia</taxon>
        <taxon>Desulfurobacteriales</taxon>
        <taxon>Desulfurobacteriaceae</taxon>
        <taxon>Balnearium</taxon>
    </lineage>
</organism>
<reference evidence="9 10" key="1">
    <citation type="submission" date="2017-05" db="EMBL/GenBank/DDBJ databases">
        <authorList>
            <person name="Varghese N."/>
            <person name="Submissions S."/>
        </authorList>
    </citation>
    <scope>NUCLEOTIDE SEQUENCE [LARGE SCALE GENOMIC DNA]</scope>
    <source>
        <strain evidence="9 10">DSM 16304</strain>
    </source>
</reference>